<feature type="chain" id="PRO_5037272200" evidence="1">
    <location>
        <begin position="25"/>
        <end position="999"/>
    </location>
</feature>
<feature type="signal peptide" evidence="1">
    <location>
        <begin position="1"/>
        <end position="24"/>
    </location>
</feature>
<protein>
    <submittedName>
        <fullName evidence="2">Uncharacterized protein</fullName>
    </submittedName>
</protein>
<evidence type="ECO:0000313" key="2">
    <source>
        <dbReference type="EMBL" id="GGM85380.1"/>
    </source>
</evidence>
<accession>A0A917X747</accession>
<dbReference type="Proteomes" id="UP000642070">
    <property type="component" value="Unassembled WGS sequence"/>
</dbReference>
<gene>
    <name evidence="2" type="ORF">GCM10007977_103910</name>
</gene>
<proteinExistence type="predicted"/>
<keyword evidence="1" id="KW-0732">Signal</keyword>
<evidence type="ECO:0000313" key="3">
    <source>
        <dbReference type="Proteomes" id="UP000642070"/>
    </source>
</evidence>
<evidence type="ECO:0000256" key="1">
    <source>
        <dbReference type="SAM" id="SignalP"/>
    </source>
</evidence>
<dbReference type="Gene3D" id="1.20.5.300">
    <property type="match status" value="1"/>
</dbReference>
<keyword evidence="3" id="KW-1185">Reference proteome</keyword>
<reference evidence="2" key="1">
    <citation type="journal article" date="2014" name="Int. J. Syst. Evol. Microbiol.">
        <title>Complete genome sequence of Corynebacterium casei LMG S-19264T (=DSM 44701T), isolated from a smear-ripened cheese.</title>
        <authorList>
            <consortium name="US DOE Joint Genome Institute (JGI-PGF)"/>
            <person name="Walter F."/>
            <person name="Albersmeier A."/>
            <person name="Kalinowski J."/>
            <person name="Ruckert C."/>
        </authorList>
    </citation>
    <scope>NUCLEOTIDE SEQUENCE</scope>
    <source>
        <strain evidence="2">JCM 19831</strain>
    </source>
</reference>
<name>A0A917X747_9ACTN</name>
<organism evidence="2 3">
    <name type="scientific">Dactylosporangium sucinum</name>
    <dbReference type="NCBI Taxonomy" id="1424081"/>
    <lineage>
        <taxon>Bacteria</taxon>
        <taxon>Bacillati</taxon>
        <taxon>Actinomycetota</taxon>
        <taxon>Actinomycetes</taxon>
        <taxon>Micromonosporales</taxon>
        <taxon>Micromonosporaceae</taxon>
        <taxon>Dactylosporangium</taxon>
    </lineage>
</organism>
<dbReference type="EMBL" id="BMPI01000101">
    <property type="protein sequence ID" value="GGM85380.1"/>
    <property type="molecule type" value="Genomic_DNA"/>
</dbReference>
<comment type="caution">
    <text evidence="2">The sequence shown here is derived from an EMBL/GenBank/DDBJ whole genome shotgun (WGS) entry which is preliminary data.</text>
</comment>
<reference evidence="2" key="2">
    <citation type="submission" date="2020-09" db="EMBL/GenBank/DDBJ databases">
        <authorList>
            <person name="Sun Q."/>
            <person name="Ohkuma M."/>
        </authorList>
    </citation>
    <scope>NUCLEOTIDE SEQUENCE</scope>
    <source>
        <strain evidence="2">JCM 19831</strain>
    </source>
</reference>
<sequence>MLTALLAVLTIGTAATVPVTPAHAADGPVVVNTDTLRDGLFSAYMRSRTNGKEGLRHLFLSAYLYGYRQKNPGVSQATLLKRIVSMDAYYTSNMGADDLDRSVYKYAMKLLELSALHPEAATAAPIIKLLVEETLGQQMSANGAMLDEITAAQFQYAFFSQAHGIQDRIWGLVAQQGRTDADFTHAWDAYFGTRYTVSAAASQDQLMADPIVGTFVNTQALLDHAQNSSEFQAEAREMLQRLLAEINARTAAATESAGEVNLYFPVQGANPDLAEQQRREQEAAERQEWLDGAAAGVHLLATLVSFADPRAAEIVAGTGRAALQIASAVNAFLPALASKGLTAALTSMSGIGLAANVLGAIQALVPLFGGAQPTIEDIILDQLNALREQVSDLTEQMHDRFDRVESALVEIYDTMNAKFDELLELQHATQERLARITRELAELTKKVDFWGQALYFDRQTQERLVVEEVINQYASYRTRTGGRELTFEEYYAQVSKLQFAATNRSVNVPMAAPVGSGDPATVLGLYGFNGSVAYLNDYARRNLGLTAAATQVPAIEYWLMAAEGYKVLLAQNPERAKEVVGVTDQVLASGEAIQDSVRLFSQPRPAGSPERLNPMFTRLVDDYRATGFAIVQRLHAIRDAQQQYRWGYTMFGRPDQTVEKPSAEPAAISSCGAGSVPQRSRPANVVSLDLQPMWVAVAGRPNTPATVCYLAEWVNVTGPEDPDGTRPYTRNADLEVTFRVQQQWDPGQPPVVAREWKKVYPYGRIEQYYPPNRGGQSFVITPIQAMNTGWVSTYKAQFEQSAAYDNSSEPYLRQRVRDWLYQQAGQYYATVVKELTTPGQPLYDLSAQLTERVRLLQAYTKLGFATSVRQDELIGVHLFGFARIPSELGGSQVLAPFVQARDNYCERVDGDGVCVVRKQGDPDPRAGQSPKLVPCTWAEYNDPIERCLNWMVDYRSTQLRQRLETASVRLATVPGYTEGIPEVDDVLQSLRIAEAVART</sequence>
<dbReference type="AlphaFoldDB" id="A0A917X747"/>